<dbReference type="AlphaFoldDB" id="A0A3Q8XSX9"/>
<reference evidence="1 2" key="1">
    <citation type="submission" date="2018-09" db="EMBL/GenBank/DDBJ databases">
        <title>Marinorhizobium profundi gen. nov., sp. nov., isolated from a deep-sea sediment sample from the New Britain Trench and proposal of Marinorhizobiaceae fam. nov. in the order Rhizobiales of the class Alphaproteobacteria.</title>
        <authorList>
            <person name="Cao J."/>
        </authorList>
    </citation>
    <scope>NUCLEOTIDE SEQUENCE [LARGE SCALE GENOMIC DNA]</scope>
    <source>
        <strain evidence="1 2">WS11</strain>
    </source>
</reference>
<organism evidence="1 2">
    <name type="scientific">Georhizobium profundi</name>
    <dbReference type="NCBI Taxonomy" id="2341112"/>
    <lineage>
        <taxon>Bacteria</taxon>
        <taxon>Pseudomonadati</taxon>
        <taxon>Pseudomonadota</taxon>
        <taxon>Alphaproteobacteria</taxon>
        <taxon>Hyphomicrobiales</taxon>
        <taxon>Rhizobiaceae</taxon>
        <taxon>Georhizobium</taxon>
    </lineage>
</organism>
<keyword evidence="2" id="KW-1185">Reference proteome</keyword>
<evidence type="ECO:0000313" key="2">
    <source>
        <dbReference type="Proteomes" id="UP000268192"/>
    </source>
</evidence>
<protein>
    <submittedName>
        <fullName evidence="1">Uncharacterized protein</fullName>
    </submittedName>
</protein>
<proteinExistence type="predicted"/>
<gene>
    <name evidence="1" type="ORF">D5400_20510</name>
</gene>
<sequence>MAEAQKSEDIGMKRGRVLAQLTPARQLDIIAKGLPILLKSADELMTAAEALDDHPRAAAILIGQATEELSKILILMDIVRCPPKARSGLVGQMFKWFYDHLPRLLYAEAQSWKPMTVDQLQEYLDNSRRSHDIEGFAGEFIMPNSTLFARENRLYADIVTHEDGEPIWSEPSDWMQATFGGKRTSIWYVAKALSDMGAFSRAGLDIVSQVWSSVDFIGDVECYALPRSLTQQMLERLHAAGLISQNAEQDQLRYLYNQWQVPMYRLDFKPIQVPLEDLRAAQEAALRSEIGDYWDY</sequence>
<dbReference type="RefSeq" id="WP_126012185.1">
    <property type="nucleotide sequence ID" value="NZ_CP032509.1"/>
</dbReference>
<evidence type="ECO:0000313" key="1">
    <source>
        <dbReference type="EMBL" id="AZN73352.1"/>
    </source>
</evidence>
<name>A0A3Q8XSX9_9HYPH</name>
<dbReference type="Proteomes" id="UP000268192">
    <property type="component" value="Chromosome"/>
</dbReference>
<dbReference type="OrthoDB" id="7262970at2"/>
<dbReference type="KEGG" id="abaw:D5400_20510"/>
<accession>A0A3Q8XSX9</accession>
<dbReference type="EMBL" id="CP032509">
    <property type="protein sequence ID" value="AZN73352.1"/>
    <property type="molecule type" value="Genomic_DNA"/>
</dbReference>